<evidence type="ECO:0000313" key="3">
    <source>
        <dbReference type="EMBL" id="KAH6873916.1"/>
    </source>
</evidence>
<gene>
    <name evidence="3" type="ORF">B0T10DRAFT_466012</name>
</gene>
<feature type="chain" id="PRO_5040243165" evidence="2">
    <location>
        <begin position="22"/>
        <end position="167"/>
    </location>
</feature>
<evidence type="ECO:0000313" key="4">
    <source>
        <dbReference type="Proteomes" id="UP000777438"/>
    </source>
</evidence>
<comment type="caution">
    <text evidence="3">The sequence shown here is derived from an EMBL/GenBank/DDBJ whole genome shotgun (WGS) entry which is preliminary data.</text>
</comment>
<accession>A0A9P9AJ45</accession>
<dbReference type="AlphaFoldDB" id="A0A9P9AJ45"/>
<feature type="region of interest" description="Disordered" evidence="1">
    <location>
        <begin position="137"/>
        <end position="167"/>
    </location>
</feature>
<reference evidence="3 4" key="1">
    <citation type="journal article" date="2021" name="Nat. Commun.">
        <title>Genetic determinants of endophytism in the Arabidopsis root mycobiome.</title>
        <authorList>
            <person name="Mesny F."/>
            <person name="Miyauchi S."/>
            <person name="Thiergart T."/>
            <person name="Pickel B."/>
            <person name="Atanasova L."/>
            <person name="Karlsson M."/>
            <person name="Huettel B."/>
            <person name="Barry K.W."/>
            <person name="Haridas S."/>
            <person name="Chen C."/>
            <person name="Bauer D."/>
            <person name="Andreopoulos W."/>
            <person name="Pangilinan J."/>
            <person name="LaButti K."/>
            <person name="Riley R."/>
            <person name="Lipzen A."/>
            <person name="Clum A."/>
            <person name="Drula E."/>
            <person name="Henrissat B."/>
            <person name="Kohler A."/>
            <person name="Grigoriev I.V."/>
            <person name="Martin F.M."/>
            <person name="Hacquard S."/>
        </authorList>
    </citation>
    <scope>NUCLEOTIDE SEQUENCE [LARGE SCALE GENOMIC DNA]</scope>
    <source>
        <strain evidence="3 4">MPI-CAGE-CH-0241</strain>
    </source>
</reference>
<dbReference type="Proteomes" id="UP000777438">
    <property type="component" value="Unassembled WGS sequence"/>
</dbReference>
<evidence type="ECO:0000256" key="1">
    <source>
        <dbReference type="SAM" id="MobiDB-lite"/>
    </source>
</evidence>
<name>A0A9P9AJ45_9HYPO</name>
<evidence type="ECO:0000256" key="2">
    <source>
        <dbReference type="SAM" id="SignalP"/>
    </source>
</evidence>
<organism evidence="3 4">
    <name type="scientific">Thelonectria olida</name>
    <dbReference type="NCBI Taxonomy" id="1576542"/>
    <lineage>
        <taxon>Eukaryota</taxon>
        <taxon>Fungi</taxon>
        <taxon>Dikarya</taxon>
        <taxon>Ascomycota</taxon>
        <taxon>Pezizomycotina</taxon>
        <taxon>Sordariomycetes</taxon>
        <taxon>Hypocreomycetidae</taxon>
        <taxon>Hypocreales</taxon>
        <taxon>Nectriaceae</taxon>
        <taxon>Thelonectria</taxon>
    </lineage>
</organism>
<protein>
    <submittedName>
        <fullName evidence="3">Uncharacterized protein</fullName>
    </submittedName>
</protein>
<dbReference type="EMBL" id="JAGPYM010000043">
    <property type="protein sequence ID" value="KAH6873916.1"/>
    <property type="molecule type" value="Genomic_DNA"/>
</dbReference>
<feature type="signal peptide" evidence="2">
    <location>
        <begin position="1"/>
        <end position="21"/>
    </location>
</feature>
<proteinExistence type="predicted"/>
<keyword evidence="2" id="KW-0732">Signal</keyword>
<sequence>MLAQWKLSFLAIASITPSITSWRLACHMPVITIEVTDGSALPGGMSTLSSPGQYGTTGQPVLDFDAESSLWREIDNNQPASLCKDSITLAAPTQTTASVEVNDETNSAVSEGQSNPETASQTALPIGVIEMKKIAGTETPDDYSSPETASQATLALEDGSISDVFAT</sequence>
<keyword evidence="4" id="KW-1185">Reference proteome</keyword>